<organism evidence="3 4">
    <name type="scientific">Limosilactobacillus vaginalis</name>
    <dbReference type="NCBI Taxonomy" id="1633"/>
    <lineage>
        <taxon>Bacteria</taxon>
        <taxon>Bacillati</taxon>
        <taxon>Bacillota</taxon>
        <taxon>Bacilli</taxon>
        <taxon>Lactobacillales</taxon>
        <taxon>Lactobacillaceae</taxon>
        <taxon>Limosilactobacillus</taxon>
    </lineage>
</organism>
<dbReference type="Proteomes" id="UP001527392">
    <property type="component" value="Unassembled WGS sequence"/>
</dbReference>
<keyword evidence="4" id="KW-1185">Reference proteome</keyword>
<reference evidence="3 4" key="1">
    <citation type="submission" date="2022-01" db="EMBL/GenBank/DDBJ databases">
        <title>VMRC isolate genome collection.</title>
        <authorList>
            <person name="France M."/>
            <person name="Rutt L."/>
            <person name="Humphrys M."/>
            <person name="Ravel J."/>
        </authorList>
    </citation>
    <scope>NUCLEOTIDE SEQUENCE [LARGE SCALE GENOMIC DNA]</scope>
    <source>
        <strain evidence="3 4">C0030B4</strain>
    </source>
</reference>
<evidence type="ECO:0000256" key="2">
    <source>
        <dbReference type="SAM" id="MobiDB-lite"/>
    </source>
</evidence>
<dbReference type="RefSeq" id="WP_269257282.1">
    <property type="nucleotide sequence ID" value="NZ_JAKHMK010000006.1"/>
</dbReference>
<evidence type="ECO:0000313" key="4">
    <source>
        <dbReference type="Proteomes" id="UP001527392"/>
    </source>
</evidence>
<protein>
    <submittedName>
        <fullName evidence="3">Helix-turn-helix domain-containing protein</fullName>
    </submittedName>
</protein>
<feature type="region of interest" description="Disordered" evidence="2">
    <location>
        <begin position="151"/>
        <end position="171"/>
    </location>
</feature>
<dbReference type="EMBL" id="JAKHMS010000007">
    <property type="protein sequence ID" value="MCZ3781379.1"/>
    <property type="molecule type" value="Genomic_DNA"/>
</dbReference>
<comment type="caution">
    <text evidence="3">The sequence shown here is derived from an EMBL/GenBank/DDBJ whole genome shotgun (WGS) entry which is preliminary data.</text>
</comment>
<gene>
    <name evidence="3" type="ORF">L2504_04375</name>
</gene>
<feature type="compositionally biased region" description="Basic and acidic residues" evidence="2">
    <location>
        <begin position="151"/>
        <end position="163"/>
    </location>
</feature>
<feature type="coiled-coil region" evidence="1">
    <location>
        <begin position="78"/>
        <end position="141"/>
    </location>
</feature>
<evidence type="ECO:0000256" key="1">
    <source>
        <dbReference type="SAM" id="Coils"/>
    </source>
</evidence>
<proteinExistence type="predicted"/>
<name>A0ABT4K703_9LACO</name>
<accession>A0ABT4K703</accession>
<sequence>MTKRNEKSIRGPFDRLTKEQQTLIRIDFEGNQSNATIAPKLGLKSSDTVSRWRAKKWYELGLADYTQRAIKTTLKRKALNAIQELLNAKSEMVRLQAANTLLKMAGMLSDNDTPELMQAKIRKANADARVAEARAKSMEDNGQDVEMLLDKLMDKVTEEDKKNGPRQSSDS</sequence>
<evidence type="ECO:0000313" key="3">
    <source>
        <dbReference type="EMBL" id="MCZ3781379.1"/>
    </source>
</evidence>
<keyword evidence="1" id="KW-0175">Coiled coil</keyword>